<proteinExistence type="predicted"/>
<name>A0A0R2FLZ2_9LACO</name>
<evidence type="ECO:0000313" key="1">
    <source>
        <dbReference type="EMBL" id="KRN29230.1"/>
    </source>
</evidence>
<dbReference type="Proteomes" id="UP000051645">
    <property type="component" value="Unassembled WGS sequence"/>
</dbReference>
<evidence type="ECO:0000313" key="4">
    <source>
        <dbReference type="Proteomes" id="UP000051751"/>
    </source>
</evidence>
<dbReference type="Proteomes" id="UP000051751">
    <property type="component" value="Unassembled WGS sequence"/>
</dbReference>
<dbReference type="AlphaFoldDB" id="A0A0R2FLZ2"/>
<protein>
    <submittedName>
        <fullName evidence="1">Uncharacterized protein</fullName>
    </submittedName>
</protein>
<comment type="caution">
    <text evidence="1">The sequence shown here is derived from an EMBL/GenBank/DDBJ whole genome shotgun (WGS) entry which is preliminary data.</text>
</comment>
<dbReference type="STRING" id="81857.IV38_GL000110"/>
<dbReference type="PATRIC" id="fig|81857.3.peg.113"/>
<accession>A0A0R2FLZ2</accession>
<organism evidence="1 4">
    <name type="scientific">Lactobacillus selangorensis</name>
    <dbReference type="NCBI Taxonomy" id="81857"/>
    <lineage>
        <taxon>Bacteria</taxon>
        <taxon>Bacillati</taxon>
        <taxon>Bacillota</taxon>
        <taxon>Bacilli</taxon>
        <taxon>Lactobacillales</taxon>
        <taxon>Lactobacillaceae</taxon>
        <taxon>Lactobacillus</taxon>
    </lineage>
</organism>
<evidence type="ECO:0000313" key="3">
    <source>
        <dbReference type="Proteomes" id="UP000051645"/>
    </source>
</evidence>
<evidence type="ECO:0000313" key="2">
    <source>
        <dbReference type="EMBL" id="KRN31412.1"/>
    </source>
</evidence>
<keyword evidence="3" id="KW-1185">Reference proteome</keyword>
<sequence length="52" mass="5914">MKSYEQEGEAITFKDSDFDDFLGDIDQWLDNQNKRKTLGSVAFIGRGKNDAV</sequence>
<dbReference type="EMBL" id="JQAT01000001">
    <property type="protein sequence ID" value="KRN29230.1"/>
    <property type="molecule type" value="Genomic_DNA"/>
</dbReference>
<dbReference type="EMBL" id="JQAZ01000004">
    <property type="protein sequence ID" value="KRN31412.1"/>
    <property type="molecule type" value="Genomic_DNA"/>
</dbReference>
<reference evidence="3 4" key="1">
    <citation type="journal article" date="2015" name="Genome Announc.">
        <title>Expanding the biotechnology potential of lactobacilli through comparative genomics of 213 strains and associated genera.</title>
        <authorList>
            <person name="Sun Z."/>
            <person name="Harris H.M."/>
            <person name="McCann A."/>
            <person name="Guo C."/>
            <person name="Argimon S."/>
            <person name="Zhang W."/>
            <person name="Yang X."/>
            <person name="Jeffery I.B."/>
            <person name="Cooney J.C."/>
            <person name="Kagawa T.F."/>
            <person name="Liu W."/>
            <person name="Song Y."/>
            <person name="Salvetti E."/>
            <person name="Wrobel A."/>
            <person name="Rasinkangas P."/>
            <person name="Parkhill J."/>
            <person name="Rea M.C."/>
            <person name="O'Sullivan O."/>
            <person name="Ritari J."/>
            <person name="Douillard F.P."/>
            <person name="Paul Ross R."/>
            <person name="Yang R."/>
            <person name="Briner A.E."/>
            <person name="Felis G.E."/>
            <person name="de Vos W.M."/>
            <person name="Barrangou R."/>
            <person name="Klaenhammer T.R."/>
            <person name="Caufield P.W."/>
            <person name="Cui Y."/>
            <person name="Zhang H."/>
            <person name="O'Toole P.W."/>
        </authorList>
    </citation>
    <scope>NUCLEOTIDE SEQUENCE [LARGE SCALE GENOMIC DNA]</scope>
    <source>
        <strain evidence="1 4">ATCC BAA-66</strain>
        <strain evidence="2 3">DSM 13344</strain>
    </source>
</reference>
<gene>
    <name evidence="1" type="ORF">IV38_GL000110</name>
    <name evidence="2" type="ORF">IV40_GL001408</name>
</gene>